<evidence type="ECO:0000313" key="5">
    <source>
        <dbReference type="EMBL" id="BAU47153.1"/>
    </source>
</evidence>
<sequence>MRYFSRRFPLTIVLLGALAACVSVPQAEEPVAQAAAGPEAFPKVEESLPRAALDADTLYDVLLGEIAGQRGEIGVASQALSRAARRTRDPRLAERATLAALYAKQYEDALAAAQLWVELKPASADARESLASIYLETGRPAEARREFEQILASEQARANLEQAYMRIAAVLGRASSRGASVQTMQVLVESHPEVAAAHFALAHLAVRNGDLDVAGTAVDRALELRPQWEEAALFKARILVSQKNAAKAQTFYEDYLRRYPSATNVRVHYARHLIDQKQWEKARDEFKRVAEEAPEDADAVYAVGLLALQTNRLDEAERFLERTVELRPQNDQARIYLGQVVEQSKRYGEAARWYGEVSAGESFFEAQTRLAIVTAKQGDLGKARQHLRAINAENDQQRVQLVLAEEQMLRDAKRYDEALTVLNGALERMPEDKDLLYARALIAEKLDKLPLVESDLRTILQKDPQNVNALNALGYTLADRTDRYSEAQEYLARALELKPDDPFVLDSMGWLQYRTGNNVEAIRYLKRAIAIRNDAEIAAHLGEVLWVAGDRSEARSVWTRALRETPESEALRDVIKKFMP</sequence>
<evidence type="ECO:0008006" key="7">
    <source>
        <dbReference type="Google" id="ProtNLM"/>
    </source>
</evidence>
<dbReference type="KEGG" id="sva:SVA_0572"/>
<keyword evidence="6" id="KW-1185">Reference proteome</keyword>
<dbReference type="InterPro" id="IPR011990">
    <property type="entry name" value="TPR-like_helical_dom_sf"/>
</dbReference>
<feature type="repeat" description="TPR" evidence="3">
    <location>
        <begin position="297"/>
        <end position="330"/>
    </location>
</feature>
<dbReference type="EMBL" id="AP014936">
    <property type="protein sequence ID" value="BAU47153.1"/>
    <property type="molecule type" value="Genomic_DNA"/>
</dbReference>
<feature type="signal peptide" evidence="4">
    <location>
        <begin position="1"/>
        <end position="27"/>
    </location>
</feature>
<evidence type="ECO:0000256" key="1">
    <source>
        <dbReference type="ARBA" id="ARBA00022737"/>
    </source>
</evidence>
<dbReference type="InterPro" id="IPR051685">
    <property type="entry name" value="Ycf3/AcsC/BcsC/TPR_MFPF"/>
</dbReference>
<dbReference type="RefSeq" id="WP_096458501.1">
    <property type="nucleotide sequence ID" value="NZ_AP014936.1"/>
</dbReference>
<feature type="repeat" description="TPR" evidence="3">
    <location>
        <begin position="535"/>
        <end position="568"/>
    </location>
</feature>
<dbReference type="PROSITE" id="PS51257">
    <property type="entry name" value="PROKAR_LIPOPROTEIN"/>
    <property type="match status" value="1"/>
</dbReference>
<keyword evidence="4" id="KW-0732">Signal</keyword>
<dbReference type="PANTHER" id="PTHR44943">
    <property type="entry name" value="CELLULOSE SYNTHASE OPERON PROTEIN C"/>
    <property type="match status" value="1"/>
</dbReference>
<name>A0A1B4V1A3_9GAMM</name>
<evidence type="ECO:0000256" key="3">
    <source>
        <dbReference type="PROSITE-ProRule" id="PRU00339"/>
    </source>
</evidence>
<evidence type="ECO:0000313" key="6">
    <source>
        <dbReference type="Proteomes" id="UP000218899"/>
    </source>
</evidence>
<dbReference type="InterPro" id="IPR019734">
    <property type="entry name" value="TPR_rpt"/>
</dbReference>
<dbReference type="OrthoDB" id="9766710at2"/>
<dbReference type="PANTHER" id="PTHR44943:SF8">
    <property type="entry name" value="TPR REPEAT-CONTAINING PROTEIN MJ0263"/>
    <property type="match status" value="1"/>
</dbReference>
<keyword evidence="1" id="KW-0677">Repeat</keyword>
<protein>
    <recommendedName>
        <fullName evidence="7">Tetratricopeptide repeat protein</fullName>
    </recommendedName>
</protein>
<dbReference type="Proteomes" id="UP000218899">
    <property type="component" value="Chromosome"/>
</dbReference>
<reference evidence="5 6" key="1">
    <citation type="submission" date="2015-08" db="EMBL/GenBank/DDBJ databases">
        <title>Complete genome sequence of Sulfurifustis variabilis.</title>
        <authorList>
            <person name="Miura A."/>
            <person name="Kojima H."/>
            <person name="Fukui M."/>
        </authorList>
    </citation>
    <scope>NUCLEOTIDE SEQUENCE [LARGE SCALE GENOMIC DNA]</scope>
    <source>
        <strain evidence="6">skN76</strain>
    </source>
</reference>
<feature type="repeat" description="TPR" evidence="3">
    <location>
        <begin position="195"/>
        <end position="228"/>
    </location>
</feature>
<accession>A0A1B4V1A3</accession>
<gene>
    <name evidence="5" type="ORF">SVA_0572</name>
</gene>
<dbReference type="PROSITE" id="PS50005">
    <property type="entry name" value="TPR"/>
    <property type="match status" value="3"/>
</dbReference>
<dbReference type="Pfam" id="PF13181">
    <property type="entry name" value="TPR_8"/>
    <property type="match status" value="1"/>
</dbReference>
<proteinExistence type="predicted"/>
<organism evidence="5 6">
    <name type="scientific">Sulfurifustis variabilis</name>
    <dbReference type="NCBI Taxonomy" id="1675686"/>
    <lineage>
        <taxon>Bacteria</taxon>
        <taxon>Pseudomonadati</taxon>
        <taxon>Pseudomonadota</taxon>
        <taxon>Gammaproteobacteria</taxon>
        <taxon>Acidiferrobacterales</taxon>
        <taxon>Acidiferrobacteraceae</taxon>
        <taxon>Sulfurifustis</taxon>
    </lineage>
</organism>
<feature type="chain" id="PRO_5008571063" description="Tetratricopeptide repeat protein" evidence="4">
    <location>
        <begin position="28"/>
        <end position="580"/>
    </location>
</feature>
<dbReference type="Pfam" id="PF13432">
    <property type="entry name" value="TPR_16"/>
    <property type="match status" value="4"/>
</dbReference>
<dbReference type="AlphaFoldDB" id="A0A1B4V1A3"/>
<keyword evidence="2 3" id="KW-0802">TPR repeat</keyword>
<dbReference type="SUPFAM" id="SSF48452">
    <property type="entry name" value="TPR-like"/>
    <property type="match status" value="3"/>
</dbReference>
<dbReference type="Gene3D" id="1.25.40.10">
    <property type="entry name" value="Tetratricopeptide repeat domain"/>
    <property type="match status" value="3"/>
</dbReference>
<dbReference type="SMART" id="SM00028">
    <property type="entry name" value="TPR"/>
    <property type="match status" value="8"/>
</dbReference>
<evidence type="ECO:0000256" key="2">
    <source>
        <dbReference type="ARBA" id="ARBA00022803"/>
    </source>
</evidence>
<evidence type="ECO:0000256" key="4">
    <source>
        <dbReference type="SAM" id="SignalP"/>
    </source>
</evidence>